<feature type="transmembrane region" description="Helical" evidence="1">
    <location>
        <begin position="94"/>
        <end position="115"/>
    </location>
</feature>
<geneLocation type="plasmid" evidence="2 3">
    <name>pJFP838A</name>
</geneLocation>
<evidence type="ECO:0000313" key="3">
    <source>
        <dbReference type="Proteomes" id="UP000070260"/>
    </source>
</evidence>
<keyword evidence="1" id="KW-0812">Transmembrane</keyword>
<dbReference type="PATRIC" id="fig|1502.177.peg.3454"/>
<dbReference type="Proteomes" id="UP000070260">
    <property type="component" value="Plasmid pJFP838A"/>
</dbReference>
<dbReference type="OrthoDB" id="2088071at2"/>
<sequence length="140" mass="15470">MNFDLRKINEIVFGVINGVAYVNTTPHDINFGDSNFITILPKSGILINAKSHKELVNTKEGIKFVKTSFVGEEEEKQKIADIKGAIYKEEDVKLVIIVGSIIAMNAFPGLVSGLVPEPGFERVSPSEKRMSLKEFSMAQI</sequence>
<dbReference type="AlphaFoldDB" id="A0A140GRK3"/>
<name>A0A140GRK3_CLOPF</name>
<gene>
    <name evidence="2" type="ORF">JFP838_pA0246</name>
</gene>
<organism evidence="2 3">
    <name type="scientific">Clostridium perfringens</name>
    <dbReference type="NCBI Taxonomy" id="1502"/>
    <lineage>
        <taxon>Bacteria</taxon>
        <taxon>Bacillati</taxon>
        <taxon>Bacillota</taxon>
        <taxon>Clostridia</taxon>
        <taxon>Eubacteriales</taxon>
        <taxon>Clostridiaceae</taxon>
        <taxon>Clostridium</taxon>
    </lineage>
</organism>
<keyword evidence="2" id="KW-0614">Plasmid</keyword>
<keyword evidence="1" id="KW-1133">Transmembrane helix</keyword>
<evidence type="ECO:0000256" key="1">
    <source>
        <dbReference type="SAM" id="Phobius"/>
    </source>
</evidence>
<proteinExistence type="predicted"/>
<reference evidence="2 3" key="1">
    <citation type="journal article" date="2016" name="PLoS ONE">
        <title>Plasmid Characterization and Chromosome Analysis of Two netF+ Clostridium perfringens Isolates Associated with Foal and Canine Necrotizing Enteritis.</title>
        <authorList>
            <person name="Mehdizadeh Gohari I."/>
            <person name="Kropinski A.M."/>
            <person name="Weese S.J."/>
            <person name="Parreira V.R."/>
            <person name="Whitehead A.E."/>
            <person name="Boerlin P."/>
            <person name="Prescott J.F."/>
        </authorList>
    </citation>
    <scope>NUCLEOTIDE SEQUENCE [LARGE SCALE GENOMIC DNA]</scope>
    <source>
        <strain evidence="2 3">JP838</strain>
        <plasmid evidence="3">Plasmid pJFP838A</plasmid>
    </source>
</reference>
<dbReference type="EMBL" id="CP013615">
    <property type="protein sequence ID" value="AMN31162.1"/>
    <property type="molecule type" value="Genomic_DNA"/>
</dbReference>
<keyword evidence="1" id="KW-0472">Membrane</keyword>
<dbReference type="RefSeq" id="WP_061429754.1">
    <property type="nucleotide sequence ID" value="NZ_CATNZX010000001.1"/>
</dbReference>
<evidence type="ECO:0000313" key="2">
    <source>
        <dbReference type="EMBL" id="AMN31162.1"/>
    </source>
</evidence>
<accession>A0A140GRK3</accession>
<protein>
    <submittedName>
        <fullName evidence="2">Uncharacterized protein</fullName>
    </submittedName>
</protein>